<evidence type="ECO:0000313" key="3">
    <source>
        <dbReference type="Proteomes" id="UP000248924"/>
    </source>
</evidence>
<sequence length="128" mass="14061">MERTDHTARVLYEVARERSRQDAKFGPQNHPDGTGPRQAIAIGIGHMGEIADQMRRATNAAAGRLPGLEHHGPLTWRHVLLEEVFEALAEDDPAKLRTELVQVAATATVWIEAIDRRLAKLAAEGTPA</sequence>
<feature type="region of interest" description="Disordered" evidence="1">
    <location>
        <begin position="16"/>
        <end position="36"/>
    </location>
</feature>
<name>A0A2W2DLZ2_9ACTN</name>
<dbReference type="Proteomes" id="UP000248924">
    <property type="component" value="Unassembled WGS sequence"/>
</dbReference>
<proteinExistence type="predicted"/>
<gene>
    <name evidence="2" type="ORF">C1I95_24720</name>
</gene>
<keyword evidence="3" id="KW-1185">Reference proteome</keyword>
<dbReference type="OrthoDB" id="21342at2"/>
<evidence type="ECO:0000256" key="1">
    <source>
        <dbReference type="SAM" id="MobiDB-lite"/>
    </source>
</evidence>
<dbReference type="EMBL" id="POTY01000192">
    <property type="protein sequence ID" value="PZG12966.1"/>
    <property type="molecule type" value="Genomic_DNA"/>
</dbReference>
<evidence type="ECO:0000313" key="2">
    <source>
        <dbReference type="EMBL" id="PZG12966.1"/>
    </source>
</evidence>
<comment type="caution">
    <text evidence="2">The sequence shown here is derived from an EMBL/GenBank/DDBJ whole genome shotgun (WGS) entry which is preliminary data.</text>
</comment>
<reference evidence="2 3" key="1">
    <citation type="submission" date="2018-01" db="EMBL/GenBank/DDBJ databases">
        <title>Draft genome sequence of Jishengella sp. NA12.</title>
        <authorList>
            <person name="Sahin N."/>
            <person name="Ay H."/>
            <person name="Saygin H."/>
        </authorList>
    </citation>
    <scope>NUCLEOTIDE SEQUENCE [LARGE SCALE GENOMIC DNA]</scope>
    <source>
        <strain evidence="2 3">NA12</strain>
    </source>
</reference>
<accession>A0A2W2DLZ2</accession>
<protein>
    <submittedName>
        <fullName evidence="2">Uncharacterized protein</fullName>
    </submittedName>
</protein>
<dbReference type="AlphaFoldDB" id="A0A2W2DLZ2"/>
<organism evidence="2 3">
    <name type="scientific">Micromonospora craterilacus</name>
    <dbReference type="NCBI Taxonomy" id="1655439"/>
    <lineage>
        <taxon>Bacteria</taxon>
        <taxon>Bacillati</taxon>
        <taxon>Actinomycetota</taxon>
        <taxon>Actinomycetes</taxon>
        <taxon>Micromonosporales</taxon>
        <taxon>Micromonosporaceae</taxon>
        <taxon>Micromonospora</taxon>
    </lineage>
</organism>